<organism evidence="3 4">
    <name type="scientific">Luteimonas salinilitoris</name>
    <dbReference type="NCBI Taxonomy" id="3237697"/>
    <lineage>
        <taxon>Bacteria</taxon>
        <taxon>Pseudomonadati</taxon>
        <taxon>Pseudomonadota</taxon>
        <taxon>Gammaproteobacteria</taxon>
        <taxon>Lysobacterales</taxon>
        <taxon>Lysobacteraceae</taxon>
        <taxon>Luteimonas</taxon>
    </lineage>
</organism>
<protein>
    <submittedName>
        <fullName evidence="3">PilX N-terminal domain-containing pilus assembly protein</fullName>
    </submittedName>
</protein>
<comment type="caution">
    <text evidence="3">The sequence shown here is derived from an EMBL/GenBank/DDBJ whole genome shotgun (WGS) entry which is preliminary data.</text>
</comment>
<reference evidence="3 4" key="1">
    <citation type="submission" date="2024-07" db="EMBL/GenBank/DDBJ databases">
        <title>Luteimonas salilacus sp. nov., isolated from the shore soil of Salt Lake in Tibet of China.</title>
        <authorList>
            <person name="Zhang X."/>
            <person name="Li A."/>
        </authorList>
    </citation>
    <scope>NUCLEOTIDE SEQUENCE [LARGE SCALE GENOMIC DNA]</scope>
    <source>
        <strain evidence="3 4">B3-2-R+30</strain>
    </source>
</reference>
<evidence type="ECO:0000313" key="3">
    <source>
        <dbReference type="EMBL" id="MEZ0474932.1"/>
    </source>
</evidence>
<dbReference type="Proteomes" id="UP001566331">
    <property type="component" value="Unassembled WGS sequence"/>
</dbReference>
<evidence type="ECO:0000313" key="4">
    <source>
        <dbReference type="Proteomes" id="UP001566331"/>
    </source>
</evidence>
<evidence type="ECO:0000259" key="2">
    <source>
        <dbReference type="Pfam" id="PF14341"/>
    </source>
</evidence>
<dbReference type="EMBL" id="JBFWIC010000011">
    <property type="protein sequence ID" value="MEZ0474932.1"/>
    <property type="molecule type" value="Genomic_DNA"/>
</dbReference>
<keyword evidence="4" id="KW-1185">Reference proteome</keyword>
<feature type="domain" description="Type 4 fimbrial biogenesis protein PilX N-terminal" evidence="2">
    <location>
        <begin position="16"/>
        <end position="63"/>
    </location>
</feature>
<evidence type="ECO:0000256" key="1">
    <source>
        <dbReference type="SAM" id="Phobius"/>
    </source>
</evidence>
<accession>A0ABV4HTE1</accession>
<dbReference type="InterPro" id="IPR025746">
    <property type="entry name" value="PilX_N_dom"/>
</dbReference>
<dbReference type="RefSeq" id="WP_370562340.1">
    <property type="nucleotide sequence ID" value="NZ_JBFWIB010000001.1"/>
</dbReference>
<proteinExistence type="predicted"/>
<keyword evidence="1" id="KW-0812">Transmembrane</keyword>
<keyword evidence="1" id="KW-0472">Membrane</keyword>
<dbReference type="Pfam" id="PF14341">
    <property type="entry name" value="PilX_N"/>
    <property type="match status" value="1"/>
</dbReference>
<feature type="transmembrane region" description="Helical" evidence="1">
    <location>
        <begin position="20"/>
        <end position="42"/>
    </location>
</feature>
<sequence>MTRPVSALRSNARAQSGAVLYIALIMLVLLALIGIVGMQVAGMQERMSANYRAVNIAFQNAEGIARATECAIEDLVNRTTTPGCAPVTPNQVCDDGFDPLQWDVDRKMDAVTSVNTRLIGPCISGNTSLDMGRPLNEDPNPIYQITAFATDEADLDPDIGIPRPEATSAATIDTIFRP</sequence>
<name>A0ABV4HTE1_9GAMM</name>
<gene>
    <name evidence="3" type="ORF">AB6713_09950</name>
</gene>
<keyword evidence="1" id="KW-1133">Transmembrane helix</keyword>